<protein>
    <submittedName>
        <fullName evidence="1">Uncharacterized protein</fullName>
    </submittedName>
</protein>
<proteinExistence type="predicted"/>
<dbReference type="EMBL" id="LMWI01000002">
    <property type="protein sequence ID" value="KUJ46026.1"/>
    <property type="molecule type" value="Genomic_DNA"/>
</dbReference>
<dbReference type="Proteomes" id="UP000053246">
    <property type="component" value="Unassembled WGS sequence"/>
</dbReference>
<gene>
    <name evidence="1" type="ORF">ADL17_23940</name>
</gene>
<accession>A0A9X0I384</accession>
<organism evidence="1 2">
    <name type="scientific">Micromonospora maris</name>
    <dbReference type="NCBI Taxonomy" id="1003110"/>
    <lineage>
        <taxon>Bacteria</taxon>
        <taxon>Bacillati</taxon>
        <taxon>Actinomycetota</taxon>
        <taxon>Actinomycetes</taxon>
        <taxon>Micromonosporales</taxon>
        <taxon>Micromonosporaceae</taxon>
        <taxon>Micromonospora</taxon>
    </lineage>
</organism>
<dbReference type="Gene3D" id="6.20.20.10">
    <property type="match status" value="1"/>
</dbReference>
<sequence length="79" mass="8960">MTTIALLASLLPIGYAAWYLILCAVSPWGRCRRCHGRRSHRTAIGTRRDCPRCDGTGIRVRIGRRIADYIRAEYRAGNQ</sequence>
<keyword evidence="2" id="KW-1185">Reference proteome</keyword>
<name>A0A9X0I384_9ACTN</name>
<evidence type="ECO:0000313" key="2">
    <source>
        <dbReference type="Proteomes" id="UP000053246"/>
    </source>
</evidence>
<dbReference type="AlphaFoldDB" id="A0A9X0I384"/>
<reference evidence="1 2" key="1">
    <citation type="submission" date="2015-10" db="EMBL/GenBank/DDBJ databases">
        <authorList>
            <person name="Ju K.-S."/>
            <person name="Doroghazi J.R."/>
            <person name="Metcalf W.W."/>
        </authorList>
    </citation>
    <scope>NUCLEOTIDE SEQUENCE [LARGE SCALE GENOMIC DNA]</scope>
    <source>
        <strain evidence="1 2">NRRL B-24793</strain>
    </source>
</reference>
<evidence type="ECO:0000313" key="1">
    <source>
        <dbReference type="EMBL" id="KUJ46026.1"/>
    </source>
</evidence>
<comment type="caution">
    <text evidence="1">The sequence shown here is derived from an EMBL/GenBank/DDBJ whole genome shotgun (WGS) entry which is preliminary data.</text>
</comment>